<keyword evidence="3 8" id="KW-0808">Transferase</keyword>
<feature type="domain" description="Poly A polymerase head" evidence="9">
    <location>
        <begin position="3"/>
        <end position="100"/>
    </location>
</feature>
<dbReference type="Proteomes" id="UP000663848">
    <property type="component" value="Unassembled WGS sequence"/>
</dbReference>
<dbReference type="GO" id="GO:0005739">
    <property type="term" value="C:mitochondrion"/>
    <property type="evidence" value="ECO:0007669"/>
    <property type="project" value="TreeGrafter"/>
</dbReference>
<dbReference type="GO" id="GO:1990180">
    <property type="term" value="P:mitochondrial tRNA 3'-end processing"/>
    <property type="evidence" value="ECO:0007669"/>
    <property type="project" value="TreeGrafter"/>
</dbReference>
<dbReference type="PANTHER" id="PTHR46173:SF1">
    <property type="entry name" value="CCA TRNA NUCLEOTIDYLTRANSFERASE 1, MITOCHONDRIAL"/>
    <property type="match status" value="1"/>
</dbReference>
<dbReference type="SUPFAM" id="SSF81301">
    <property type="entry name" value="Nucleotidyltransferase"/>
    <property type="match status" value="1"/>
</dbReference>
<evidence type="ECO:0000256" key="8">
    <source>
        <dbReference type="RuleBase" id="RU003953"/>
    </source>
</evidence>
<evidence type="ECO:0000256" key="2">
    <source>
        <dbReference type="ARBA" id="ARBA00007265"/>
    </source>
</evidence>
<comment type="cofactor">
    <cofactor evidence="1">
        <name>Mg(2+)</name>
        <dbReference type="ChEBI" id="CHEBI:18420"/>
    </cofactor>
</comment>
<keyword evidence="5" id="KW-0548">Nucleotidyltransferase</keyword>
<dbReference type="InterPro" id="IPR002646">
    <property type="entry name" value="PolA_pol_head_dom"/>
</dbReference>
<evidence type="ECO:0000256" key="3">
    <source>
        <dbReference type="ARBA" id="ARBA00022679"/>
    </source>
</evidence>
<evidence type="ECO:0000313" key="10">
    <source>
        <dbReference type="EMBL" id="CAF3447738.1"/>
    </source>
</evidence>
<dbReference type="GO" id="GO:0000049">
    <property type="term" value="F:tRNA binding"/>
    <property type="evidence" value="ECO:0007669"/>
    <property type="project" value="TreeGrafter"/>
</dbReference>
<evidence type="ECO:0000256" key="1">
    <source>
        <dbReference type="ARBA" id="ARBA00001946"/>
    </source>
</evidence>
<keyword evidence="6" id="KW-0479">Metal-binding</keyword>
<comment type="similarity">
    <text evidence="2 8">Belongs to the tRNA nucleotidyltransferase/poly(A) polymerase family.</text>
</comment>
<gene>
    <name evidence="10" type="ORF">GRG538_LOCUS13984</name>
    <name evidence="11" type="ORF">QYT958_LOCUS16552</name>
</gene>
<dbReference type="Gene3D" id="3.30.460.10">
    <property type="entry name" value="Beta Polymerase, domain 2"/>
    <property type="match status" value="1"/>
</dbReference>
<name>A0A818DPX7_9BILA</name>
<dbReference type="SUPFAM" id="SSF81891">
    <property type="entry name" value="Poly A polymerase C-terminal region-like"/>
    <property type="match status" value="1"/>
</dbReference>
<dbReference type="AlphaFoldDB" id="A0A818DPX7"/>
<keyword evidence="7" id="KW-0460">Magnesium</keyword>
<dbReference type="Gene3D" id="1.10.3090.10">
    <property type="entry name" value="cca-adding enzyme, domain 2"/>
    <property type="match status" value="1"/>
</dbReference>
<protein>
    <recommendedName>
        <fullName evidence="9">Poly A polymerase head domain-containing protein</fullName>
    </recommendedName>
</protein>
<dbReference type="EMBL" id="CAJOBR010002408">
    <property type="protein sequence ID" value="CAF4679790.1"/>
    <property type="molecule type" value="Genomic_DNA"/>
</dbReference>
<proteinExistence type="inferred from homology"/>
<comment type="caution">
    <text evidence="10">The sequence shown here is derived from an EMBL/GenBank/DDBJ whole genome shotgun (WGS) entry which is preliminary data.</text>
</comment>
<keyword evidence="8" id="KW-0694">RNA-binding</keyword>
<dbReference type="InterPro" id="IPR043519">
    <property type="entry name" value="NT_sf"/>
</dbReference>
<dbReference type="Proteomes" id="UP000663872">
    <property type="component" value="Unassembled WGS sequence"/>
</dbReference>
<evidence type="ECO:0000313" key="12">
    <source>
        <dbReference type="Proteomes" id="UP000663872"/>
    </source>
</evidence>
<evidence type="ECO:0000256" key="7">
    <source>
        <dbReference type="ARBA" id="ARBA00022842"/>
    </source>
</evidence>
<dbReference type="EMBL" id="CAJNYT010002101">
    <property type="protein sequence ID" value="CAF3447738.1"/>
    <property type="molecule type" value="Genomic_DNA"/>
</dbReference>
<organism evidence="10 12">
    <name type="scientific">Rotaria socialis</name>
    <dbReference type="NCBI Taxonomy" id="392032"/>
    <lineage>
        <taxon>Eukaryota</taxon>
        <taxon>Metazoa</taxon>
        <taxon>Spiralia</taxon>
        <taxon>Gnathifera</taxon>
        <taxon>Rotifera</taxon>
        <taxon>Eurotatoria</taxon>
        <taxon>Bdelloidea</taxon>
        <taxon>Philodinida</taxon>
        <taxon>Philodinidae</taxon>
        <taxon>Rotaria</taxon>
    </lineage>
</organism>
<evidence type="ECO:0000259" key="9">
    <source>
        <dbReference type="Pfam" id="PF01743"/>
    </source>
</evidence>
<reference evidence="10" key="1">
    <citation type="submission" date="2021-02" db="EMBL/GenBank/DDBJ databases">
        <authorList>
            <person name="Nowell W R."/>
        </authorList>
    </citation>
    <scope>NUCLEOTIDE SEQUENCE</scope>
</reference>
<evidence type="ECO:0000256" key="6">
    <source>
        <dbReference type="ARBA" id="ARBA00022723"/>
    </source>
</evidence>
<evidence type="ECO:0000256" key="4">
    <source>
        <dbReference type="ARBA" id="ARBA00022694"/>
    </source>
</evidence>
<dbReference type="PANTHER" id="PTHR46173">
    <property type="entry name" value="CCA TRNA NUCLEOTIDYLTRANSFERASE 1, MITOCHONDRIAL"/>
    <property type="match status" value="1"/>
</dbReference>
<dbReference type="GO" id="GO:0046872">
    <property type="term" value="F:metal ion binding"/>
    <property type="evidence" value="ECO:0007669"/>
    <property type="project" value="UniProtKB-KW"/>
</dbReference>
<dbReference type="InterPro" id="IPR050264">
    <property type="entry name" value="Bact_CCA-adding_enz_type3_sf"/>
</dbReference>
<keyword evidence="4" id="KW-0819">tRNA processing</keyword>
<evidence type="ECO:0000256" key="5">
    <source>
        <dbReference type="ARBA" id="ARBA00022695"/>
    </source>
</evidence>
<evidence type="ECO:0000313" key="11">
    <source>
        <dbReference type="EMBL" id="CAF4679790.1"/>
    </source>
</evidence>
<accession>A0A818DPX7</accession>
<dbReference type="GO" id="GO:0001680">
    <property type="term" value="P:tRNA 3'-terminal CCA addition"/>
    <property type="evidence" value="ECO:0007669"/>
    <property type="project" value="TreeGrafter"/>
</dbReference>
<sequence length="245" mass="28652">MVINPHDVDFAATATPEQIKHMLSEPNIRMINANGEQHGTITTRIDDKDNFEITTLRVDVSTDRRHVAKNIIDPTSYVLYFEGIIYDYFNGIDGLERRRIRFVGGPVKRIREDYLRIRRYFRGLRANANGLQNISGERLRVESKRTAEGRNAGPVLKKMLEQNISQYPDIPSNIDLNQIEDHWRKFHQIKPKAPTILTKLFLSKFEQRMKYFNEYRRLSQWLVAYRDSISILDSSSIDPLKPSKD</sequence>
<dbReference type="GO" id="GO:0016779">
    <property type="term" value="F:nucleotidyltransferase activity"/>
    <property type="evidence" value="ECO:0007669"/>
    <property type="project" value="UniProtKB-KW"/>
</dbReference>
<dbReference type="Pfam" id="PF01743">
    <property type="entry name" value="PolyA_pol"/>
    <property type="match status" value="1"/>
</dbReference>